<comment type="caution">
    <text evidence="3">The sequence shown here is derived from an EMBL/GenBank/DDBJ whole genome shotgun (WGS) entry which is preliminary data.</text>
</comment>
<protein>
    <submittedName>
        <fullName evidence="3">Uncharacterized protein</fullName>
    </submittedName>
</protein>
<sequence>MQKGGWGSTFFRQRKLGIGKNPCLNRMLKDNLFPGQTTLSLRENKKENFRMFRIWIAFVCFGFSLSLFSQDNSKLGEKEVRSSQKVRFINRSSERAGEEVRGTNEKVGLSLADILKKEPDKTHTQGAISVTRIAPEEKKFGADVFSILEDSDYGHINSIQRILSGFVKSNFGYDDKNSDILATYILYYNAIHRKDKGYVGKKYSNSVIKFVSHNSIGISKRYSEWPGKTQILIPLVEDVLGKDVHTDELEDEVNKELDKKKEGEGEKDKFSDLQNEKNKKELEEVKRRKEENQNKQKEISDKETKTDKELQDLNKDPVKNKTQIAEKKKEKEQIQKEKETAKKEEQKLKEKEKEVVKKDEERKNNKTGSSGSSGSSNSSKSDSKSDGNKSGSDSKSSSDDKKSEAELKKELADTKKELETKKEEEKKKEEFDKNVVGGKILFLKTLKYLDKGHYNNELQVLDPTKDDTIVRGDFNKICGRTFEIVDGKALVIGFEDGHSSNHKLILIDQETLKPTISAEDNIFWRSPMIVKGDEIYAFEEVEEKYYLSRFGKDLKKQAKSSEEISPNSNVTFYGEKIYVTGKEESSGSVQITVFNKADLKLIKKIKP</sequence>
<keyword evidence="2" id="KW-0812">Transmembrane</keyword>
<feature type="compositionally biased region" description="Basic and acidic residues" evidence="1">
    <location>
        <begin position="396"/>
        <end position="407"/>
    </location>
</feature>
<dbReference type="PATRIC" id="fig|1218565.3.peg.2326"/>
<dbReference type="Pfam" id="PF05262">
    <property type="entry name" value="Borrelia_P83"/>
    <property type="match status" value="1"/>
</dbReference>
<dbReference type="EMBL" id="ANIK01000045">
    <property type="protein sequence ID" value="EMJ94825.1"/>
    <property type="molecule type" value="Genomic_DNA"/>
</dbReference>
<feature type="compositionally biased region" description="Low complexity" evidence="1">
    <location>
        <begin position="366"/>
        <end position="380"/>
    </location>
</feature>
<gene>
    <name evidence="3" type="ORF">LEP1GSC194_3228</name>
</gene>
<keyword evidence="2" id="KW-0472">Membrane</keyword>
<feature type="transmembrane region" description="Helical" evidence="2">
    <location>
        <begin position="52"/>
        <end position="69"/>
    </location>
</feature>
<dbReference type="Proteomes" id="UP000011988">
    <property type="component" value="Unassembled WGS sequence"/>
</dbReference>
<keyword evidence="2" id="KW-1133">Transmembrane helix</keyword>
<name>M6D8D2_9LEPT</name>
<feature type="region of interest" description="Disordered" evidence="1">
    <location>
        <begin position="250"/>
        <end position="407"/>
    </location>
</feature>
<feature type="compositionally biased region" description="Basic and acidic residues" evidence="1">
    <location>
        <begin position="250"/>
        <end position="364"/>
    </location>
</feature>
<proteinExistence type="predicted"/>
<dbReference type="InterPro" id="IPR007926">
    <property type="entry name" value="Borrelia_P83"/>
</dbReference>
<evidence type="ECO:0000256" key="1">
    <source>
        <dbReference type="SAM" id="MobiDB-lite"/>
    </source>
</evidence>
<evidence type="ECO:0000313" key="3">
    <source>
        <dbReference type="EMBL" id="EMJ94825.1"/>
    </source>
</evidence>
<evidence type="ECO:0000256" key="2">
    <source>
        <dbReference type="SAM" id="Phobius"/>
    </source>
</evidence>
<reference evidence="3 4" key="1">
    <citation type="submission" date="2013-01" db="EMBL/GenBank/DDBJ databases">
        <authorList>
            <person name="Harkins D.M."/>
            <person name="Durkin A.S."/>
            <person name="Brinkac L.M."/>
            <person name="Haft D.H."/>
            <person name="Selengut J.D."/>
            <person name="Sanka R."/>
            <person name="DePew J."/>
            <person name="Purushe J."/>
            <person name="Galloway R.L."/>
            <person name="Vinetz J.M."/>
            <person name="Sutton G.G."/>
            <person name="Nierman W.C."/>
            <person name="Fouts D.E."/>
        </authorList>
    </citation>
    <scope>NUCLEOTIDE SEQUENCE [LARGE SCALE GENOMIC DNA]</scope>
    <source>
        <strain evidence="3 4">79601</strain>
    </source>
</reference>
<organism evidence="3 4">
    <name type="scientific">Leptospira alstonii serovar Sichuan str. 79601</name>
    <dbReference type="NCBI Taxonomy" id="1218565"/>
    <lineage>
        <taxon>Bacteria</taxon>
        <taxon>Pseudomonadati</taxon>
        <taxon>Spirochaetota</taxon>
        <taxon>Spirochaetia</taxon>
        <taxon>Leptospirales</taxon>
        <taxon>Leptospiraceae</taxon>
        <taxon>Leptospira</taxon>
    </lineage>
</organism>
<dbReference type="AlphaFoldDB" id="M6D8D2"/>
<evidence type="ECO:0000313" key="4">
    <source>
        <dbReference type="Proteomes" id="UP000011988"/>
    </source>
</evidence>
<accession>M6D8D2</accession>